<evidence type="ECO:0000256" key="12">
    <source>
        <dbReference type="SAM" id="MobiDB-lite"/>
    </source>
</evidence>
<feature type="coiled-coil region" evidence="11">
    <location>
        <begin position="650"/>
        <end position="677"/>
    </location>
</feature>
<dbReference type="GO" id="GO:0032982">
    <property type="term" value="C:myosin filament"/>
    <property type="evidence" value="ECO:0007669"/>
    <property type="project" value="UniProtKB-KW"/>
</dbReference>
<sequence>MSSSVAKTSKYSYRSTGGGNADVSIEYSADLSALSRLEDKIRLLQDDLESERELRQRIEREKADLSVQVIQMSERLEEAEGGAESQFNINRSRDVELLKLRKLLDDVHLESEETAHILKKKHQEIITDFQEQIEILTKARQRAEKEKSKFQAEVYELVSQVESVTKEKNISVKQVEKLEISISELHVKIEELNRTIVDITSHKTRLSQENVELIKSVQDLKLSIESVNFSKTQLVSHLEDARRRLEDDERRRSLLESTLHQVETELESTRVQLEEEAEARLDLERQLVKANGEAQQWHAKFDAEAAARAEEIEEIRRKYSARIQEQEEHIETLIVKVNNLEKQKSRLQSEIEVLIIDLEKANGTARELQKRVDVLERTSVELRSRLEETVVLYENSQRDLKNKQVELTRVSHELDSTKNQRDGLARENQKLTHENQEARNTITELTRRYHEFEIELRRLENERDELTAAYKEAEAGRKAEEQRAQRLASEYGQYRHDAERRLAEKDEEVEAIRKLFVKFKRSNDGRVASIMDDIEEIKARFNADKEVELSVGLKKSIRGKSANQISAALLAESAKNMRESKNEEEIHISRVRQSRGVSESRMVKRVTHIEYIDDRMLDQLDQSMSSSLYDVKKQLQNFNQRSEDLYHNSSKQTAIEIEQLNARVVEAETRLKTEVTRIKKKLQIHITELEMSLDVANKTNIDLQKVVKKQSLQLTELQAHYDEVQRQLQQTLDQYGVAQRRLQSLTGELEEVRLNYENALRSKRAVELQYEESQVRINEYSVINANLASAKSKIEQEISQIASDYDEVTRELRLSDERYQKVQVELKHTVEILHEEQERIVKIEAIKKSLEVEVKNLSVRLEEVETNAVVGSRRIISKLEARIRDMELELEEEKRRHAETIKILRKKERTVKEVMIQCEEDQKNVMLLQENLEKATQKINIYKRQLNEQEGMSQQSVTRVRRFQRELEAAEDRADQAESNLTMIRAKHRTFVTTSTVPGSQVYMVQESRTITE</sequence>
<evidence type="ECO:0000313" key="14">
    <source>
        <dbReference type="EMBL" id="KAJ6636685.1"/>
    </source>
</evidence>
<name>A0A9Q0RWF7_9DIPT</name>
<feature type="domain" description="Myosin tail" evidence="13">
    <location>
        <begin position="35"/>
        <end position="519"/>
    </location>
</feature>
<dbReference type="PANTHER" id="PTHR46349">
    <property type="entry name" value="CINGULIN-LIKE PROTEIN 1-RELATED"/>
    <property type="match status" value="1"/>
</dbReference>
<feature type="domain" description="Myosin tail" evidence="13">
    <location>
        <begin position="645"/>
        <end position="987"/>
    </location>
</feature>
<keyword evidence="15" id="KW-1185">Reference proteome</keyword>
<evidence type="ECO:0000256" key="11">
    <source>
        <dbReference type="SAM" id="Coils"/>
    </source>
</evidence>
<evidence type="ECO:0000256" key="4">
    <source>
        <dbReference type="ARBA" id="ARBA00022433"/>
    </source>
</evidence>
<evidence type="ECO:0000256" key="8">
    <source>
        <dbReference type="ARBA" id="ARBA00023175"/>
    </source>
</evidence>
<dbReference type="GO" id="GO:0030239">
    <property type="term" value="P:myofibril assembly"/>
    <property type="evidence" value="ECO:0007669"/>
    <property type="project" value="UniProtKB-ARBA"/>
</dbReference>
<dbReference type="Gene3D" id="1.20.5.340">
    <property type="match status" value="2"/>
</dbReference>
<evidence type="ECO:0000256" key="7">
    <source>
        <dbReference type="ARBA" id="ARBA00023123"/>
    </source>
</evidence>
<proteinExistence type="inferred from homology"/>
<evidence type="ECO:0000256" key="3">
    <source>
        <dbReference type="ARBA" id="ARBA00018623"/>
    </source>
</evidence>
<keyword evidence="6 11" id="KW-0175">Coiled coil</keyword>
<dbReference type="AlphaFoldDB" id="A0A9Q0RWF7"/>
<comment type="subcellular location">
    <subcellularLocation>
        <location evidence="1">Cytoplasm</location>
        <location evidence="1">Myofibril</location>
    </subcellularLocation>
</comment>
<dbReference type="GO" id="GO:0030016">
    <property type="term" value="C:myofibril"/>
    <property type="evidence" value="ECO:0007669"/>
    <property type="project" value="UniProtKB-SubCell"/>
</dbReference>
<feature type="region of interest" description="Disordered" evidence="12">
    <location>
        <begin position="416"/>
        <end position="435"/>
    </location>
</feature>
<dbReference type="GO" id="GO:0016459">
    <property type="term" value="C:myosin complex"/>
    <property type="evidence" value="ECO:0007669"/>
    <property type="project" value="UniProtKB-KW"/>
</dbReference>
<evidence type="ECO:0000256" key="5">
    <source>
        <dbReference type="ARBA" id="ARBA00022490"/>
    </source>
</evidence>
<evidence type="ECO:0000256" key="6">
    <source>
        <dbReference type="ARBA" id="ARBA00023054"/>
    </source>
</evidence>
<dbReference type="SUPFAM" id="SSF90257">
    <property type="entry name" value="Myosin rod fragments"/>
    <property type="match status" value="3"/>
</dbReference>
<dbReference type="PANTHER" id="PTHR46349:SF6">
    <property type="entry name" value="MYOSIN-6-LIKE"/>
    <property type="match status" value="1"/>
</dbReference>
<organism evidence="14 15">
    <name type="scientific">Pseudolycoriella hygida</name>
    <dbReference type="NCBI Taxonomy" id="35572"/>
    <lineage>
        <taxon>Eukaryota</taxon>
        <taxon>Metazoa</taxon>
        <taxon>Ecdysozoa</taxon>
        <taxon>Arthropoda</taxon>
        <taxon>Hexapoda</taxon>
        <taxon>Insecta</taxon>
        <taxon>Pterygota</taxon>
        <taxon>Neoptera</taxon>
        <taxon>Endopterygota</taxon>
        <taxon>Diptera</taxon>
        <taxon>Nematocera</taxon>
        <taxon>Sciaroidea</taxon>
        <taxon>Sciaridae</taxon>
        <taxon>Pseudolycoriella</taxon>
    </lineage>
</organism>
<dbReference type="EMBL" id="WJQU01000004">
    <property type="protein sequence ID" value="KAJ6636685.1"/>
    <property type="molecule type" value="Genomic_DNA"/>
</dbReference>
<keyword evidence="8" id="KW-0505">Motor protein</keyword>
<dbReference type="GO" id="GO:0005923">
    <property type="term" value="C:bicellular tight junction"/>
    <property type="evidence" value="ECO:0007669"/>
    <property type="project" value="TreeGrafter"/>
</dbReference>
<dbReference type="Pfam" id="PF01576">
    <property type="entry name" value="Myosin_tail_1"/>
    <property type="match status" value="2"/>
</dbReference>
<protein>
    <recommendedName>
        <fullName evidence="3">Paramyosin</fullName>
    </recommendedName>
</protein>
<evidence type="ECO:0000313" key="15">
    <source>
        <dbReference type="Proteomes" id="UP001151699"/>
    </source>
</evidence>
<evidence type="ECO:0000256" key="10">
    <source>
        <dbReference type="ARBA" id="ARBA00049580"/>
    </source>
</evidence>
<comment type="caution">
    <text evidence="14">The sequence shown here is derived from an EMBL/GenBank/DDBJ whole genome shotgun (WGS) entry which is preliminary data.</text>
</comment>
<evidence type="ECO:0000256" key="1">
    <source>
        <dbReference type="ARBA" id="ARBA00004657"/>
    </source>
</evidence>
<feature type="coiled-coil region" evidence="11">
    <location>
        <begin position="34"/>
        <end position="75"/>
    </location>
</feature>
<evidence type="ECO:0000259" key="13">
    <source>
        <dbReference type="Pfam" id="PF01576"/>
    </source>
</evidence>
<gene>
    <name evidence="14" type="primary">Prm</name>
    <name evidence="14" type="ORF">Bhyg_15278</name>
</gene>
<evidence type="ECO:0000256" key="9">
    <source>
        <dbReference type="ARBA" id="ARBA00023179"/>
    </source>
</evidence>
<dbReference type="OrthoDB" id="2018427at2759"/>
<accession>A0A9Q0RWF7</accession>
<evidence type="ECO:0000256" key="2">
    <source>
        <dbReference type="ARBA" id="ARBA00008447"/>
    </source>
</evidence>
<feature type="coiled-coil region" evidence="11">
    <location>
        <begin position="707"/>
        <end position="987"/>
    </location>
</feature>
<comment type="function">
    <text evidence="10">Paramyosin is a major structural component of many thick filaments isolated from invertebrate muscles.</text>
</comment>
<dbReference type="FunFam" id="1.20.5.340:FF:000035">
    <property type="entry name" value="Paramyosin, long form"/>
    <property type="match status" value="1"/>
</dbReference>
<dbReference type="InterPro" id="IPR002928">
    <property type="entry name" value="Myosin_tail"/>
</dbReference>
<keyword evidence="5" id="KW-0963">Cytoplasm</keyword>
<keyword evidence="7" id="KW-0518">Myosin</keyword>
<reference evidence="14" key="1">
    <citation type="submission" date="2022-07" db="EMBL/GenBank/DDBJ databases">
        <authorList>
            <person name="Trinca V."/>
            <person name="Uliana J.V.C."/>
            <person name="Torres T.T."/>
            <person name="Ward R.J."/>
            <person name="Monesi N."/>
        </authorList>
    </citation>
    <scope>NUCLEOTIDE SEQUENCE</scope>
    <source>
        <strain evidence="14">HSMRA1968</strain>
        <tissue evidence="14">Whole embryos</tissue>
    </source>
</reference>
<dbReference type="Proteomes" id="UP001151699">
    <property type="component" value="Chromosome C"/>
</dbReference>
<keyword evidence="9" id="KW-0514">Muscle protein</keyword>
<keyword evidence="4" id="KW-0787">Thick filament</keyword>
<comment type="similarity">
    <text evidence="2">Belongs to the paramyosin family.</text>
</comment>